<sequence>MDTGMLFNIALCVCVALLIAVIFCLLEMIKNDMKERKTAGMIARLLPDDKAGLFSDVTVLMPRGRTTQIDHVLVTTHGLYVIEEKNYVGTLIGDINEKKWLKFRHKNRLQLNNPFRQNEAHIHGIRHIMDDPELECVNVVLINGPCKFKGDKPEWLCMGMKEMEDNIKRRQDMSIIHPEKVTFIRNKIISRRLTPGLITDLTHINSLNKRFNQSMKLTYLVTFMFVKIYGRILNYLGGKKTKYR</sequence>
<evidence type="ECO:0000313" key="3">
    <source>
        <dbReference type="EMBL" id="SUY92885.1"/>
    </source>
</evidence>
<feature type="domain" description="NERD" evidence="2">
    <location>
        <begin position="30"/>
        <end position="148"/>
    </location>
</feature>
<name>A0A381KQE7_9ENTR</name>
<evidence type="ECO:0000256" key="1">
    <source>
        <dbReference type="SAM" id="Phobius"/>
    </source>
</evidence>
<evidence type="ECO:0000259" key="2">
    <source>
        <dbReference type="PROSITE" id="PS50965"/>
    </source>
</evidence>
<evidence type="ECO:0000313" key="4">
    <source>
        <dbReference type="Proteomes" id="UP000255528"/>
    </source>
</evidence>
<keyword evidence="1" id="KW-1133">Transmembrane helix</keyword>
<organism evidence="3 4">
    <name type="scientific">Buttiauxella agrestis</name>
    <dbReference type="NCBI Taxonomy" id="82977"/>
    <lineage>
        <taxon>Bacteria</taxon>
        <taxon>Pseudomonadati</taxon>
        <taxon>Pseudomonadota</taxon>
        <taxon>Gammaproteobacteria</taxon>
        <taxon>Enterobacterales</taxon>
        <taxon>Enterobacteriaceae</taxon>
        <taxon>Buttiauxella</taxon>
    </lineage>
</organism>
<feature type="transmembrane region" description="Helical" evidence="1">
    <location>
        <begin position="217"/>
        <end position="236"/>
    </location>
</feature>
<dbReference type="PROSITE" id="PS50965">
    <property type="entry name" value="NERD"/>
    <property type="match status" value="1"/>
</dbReference>
<dbReference type="Pfam" id="PF08378">
    <property type="entry name" value="NERD"/>
    <property type="match status" value="1"/>
</dbReference>
<keyword evidence="1" id="KW-0472">Membrane</keyword>
<accession>A0A381KQE7</accession>
<dbReference type="AlphaFoldDB" id="A0A381KQE7"/>
<proteinExistence type="predicted"/>
<feature type="transmembrane region" description="Helical" evidence="1">
    <location>
        <begin position="6"/>
        <end position="26"/>
    </location>
</feature>
<keyword evidence="1" id="KW-0812">Transmembrane</keyword>
<dbReference type="EMBL" id="UIGI01000002">
    <property type="protein sequence ID" value="SUY92885.1"/>
    <property type="molecule type" value="Genomic_DNA"/>
</dbReference>
<gene>
    <name evidence="3" type="ORF">NCTC12119_04915</name>
</gene>
<protein>
    <submittedName>
        <fullName evidence="3">Nuclease-related domain</fullName>
    </submittedName>
</protein>
<dbReference type="InterPro" id="IPR011528">
    <property type="entry name" value="NERD"/>
</dbReference>
<reference evidence="3 4" key="1">
    <citation type="submission" date="2018-06" db="EMBL/GenBank/DDBJ databases">
        <authorList>
            <consortium name="Pathogen Informatics"/>
            <person name="Doyle S."/>
        </authorList>
    </citation>
    <scope>NUCLEOTIDE SEQUENCE [LARGE SCALE GENOMIC DNA]</scope>
    <source>
        <strain evidence="3 4">NCTC12119</strain>
    </source>
</reference>
<dbReference type="Proteomes" id="UP000255528">
    <property type="component" value="Unassembled WGS sequence"/>
</dbReference>